<evidence type="ECO:0000259" key="5">
    <source>
        <dbReference type="SMART" id="SM00385"/>
    </source>
</evidence>
<keyword evidence="2" id="KW-0132">Cell division</keyword>
<proteinExistence type="inferred from homology"/>
<name>A0ABD2VLH4_9SOLN</name>
<dbReference type="SUPFAM" id="SSF47954">
    <property type="entry name" value="Cyclin-like"/>
    <property type="match status" value="1"/>
</dbReference>
<dbReference type="AlphaFoldDB" id="A0ABD2VLH4"/>
<evidence type="ECO:0000256" key="1">
    <source>
        <dbReference type="ARBA" id="ARBA00007215"/>
    </source>
</evidence>
<dbReference type="EMBL" id="JBJKTR010000001">
    <property type="protein sequence ID" value="KAL3381861.1"/>
    <property type="molecule type" value="Genomic_DNA"/>
</dbReference>
<dbReference type="Pfam" id="PF08613">
    <property type="entry name" value="Cyclin"/>
    <property type="match status" value="1"/>
</dbReference>
<reference evidence="6 7" key="1">
    <citation type="submission" date="2024-05" db="EMBL/GenBank/DDBJ databases">
        <title>De novo assembly of an allotetraploid wild potato.</title>
        <authorList>
            <person name="Hosaka A.J."/>
        </authorList>
    </citation>
    <scope>NUCLEOTIDE SEQUENCE [LARGE SCALE GENOMIC DNA]</scope>
    <source>
        <tissue evidence="6">Young leaves</tissue>
    </source>
</reference>
<dbReference type="SMART" id="SM00385">
    <property type="entry name" value="CYCLIN"/>
    <property type="match status" value="1"/>
</dbReference>
<dbReference type="PANTHER" id="PTHR15615">
    <property type="match status" value="1"/>
</dbReference>
<keyword evidence="7" id="KW-1185">Reference proteome</keyword>
<evidence type="ECO:0000256" key="3">
    <source>
        <dbReference type="ARBA" id="ARBA00023306"/>
    </source>
</evidence>
<comment type="similarity">
    <text evidence="1">Belongs to the cyclin family. Cyclin U/P subfamily.</text>
</comment>
<dbReference type="InterPro" id="IPR013763">
    <property type="entry name" value="Cyclin-like_dom"/>
</dbReference>
<keyword evidence="4" id="KW-1133">Transmembrane helix</keyword>
<evidence type="ECO:0000313" key="7">
    <source>
        <dbReference type="Proteomes" id="UP001627284"/>
    </source>
</evidence>
<feature type="non-terminal residue" evidence="6">
    <location>
        <position position="1"/>
    </location>
</feature>
<dbReference type="Proteomes" id="UP001627284">
    <property type="component" value="Unassembled WGS sequence"/>
</dbReference>
<keyword evidence="4" id="KW-0812">Transmembrane</keyword>
<evidence type="ECO:0000256" key="2">
    <source>
        <dbReference type="ARBA" id="ARBA00022618"/>
    </source>
</evidence>
<feature type="domain" description="Cyclin-like" evidence="5">
    <location>
        <begin position="128"/>
        <end position="212"/>
    </location>
</feature>
<evidence type="ECO:0000256" key="4">
    <source>
        <dbReference type="SAM" id="Phobius"/>
    </source>
</evidence>
<feature type="transmembrane region" description="Helical" evidence="4">
    <location>
        <begin position="23"/>
        <end position="41"/>
    </location>
</feature>
<dbReference type="PANTHER" id="PTHR15615:SF80">
    <property type="entry name" value="CYCLIN"/>
    <property type="match status" value="1"/>
</dbReference>
<accession>A0ABD2VLH4</accession>
<keyword evidence="4" id="KW-0472">Membrane</keyword>
<comment type="caution">
    <text evidence="6">The sequence shown here is derived from an EMBL/GenBank/DDBJ whole genome shotgun (WGS) entry which is preliminary data.</text>
</comment>
<dbReference type="InterPro" id="IPR013922">
    <property type="entry name" value="Cyclin_PHO80-like"/>
</dbReference>
<protein>
    <recommendedName>
        <fullName evidence="5">Cyclin-like domain-containing protein</fullName>
    </recommendedName>
</protein>
<gene>
    <name evidence="6" type="ORF">AABB24_001783</name>
</gene>
<dbReference type="Gene3D" id="1.10.472.10">
    <property type="entry name" value="Cyclin-like"/>
    <property type="match status" value="1"/>
</dbReference>
<dbReference type="InterPro" id="IPR036915">
    <property type="entry name" value="Cyclin-like_sf"/>
</dbReference>
<sequence length="275" mass="31153">KTKQKGKHNSDNNPLFPPNINKSYIYIYVYILCSLVVISLCKKICLTSKMIMGAEGFGTKSVNSKTYANMGLSEYDRGDKGNPKILWIVASVVERSVQKNEKALKGSNKRGVVTVFHGTRAPVLTVQQYIERIFKYSNCSPSCFVVAYIYLERFLSLTHCLLTSLNVHRLLITSIMLAVKFVDDDCYNNAYYAKVGGITTTELNKLEMKFLEALDFRLHVSVENFDKYCLQLEKDTTEKLQIDRPLRIFAWGKGLVNKNISNCSPTVGGYTCRAF</sequence>
<organism evidence="6 7">
    <name type="scientific">Solanum stoloniferum</name>
    <dbReference type="NCBI Taxonomy" id="62892"/>
    <lineage>
        <taxon>Eukaryota</taxon>
        <taxon>Viridiplantae</taxon>
        <taxon>Streptophyta</taxon>
        <taxon>Embryophyta</taxon>
        <taxon>Tracheophyta</taxon>
        <taxon>Spermatophyta</taxon>
        <taxon>Magnoliopsida</taxon>
        <taxon>eudicotyledons</taxon>
        <taxon>Gunneridae</taxon>
        <taxon>Pentapetalae</taxon>
        <taxon>asterids</taxon>
        <taxon>lamiids</taxon>
        <taxon>Solanales</taxon>
        <taxon>Solanaceae</taxon>
        <taxon>Solanoideae</taxon>
        <taxon>Solaneae</taxon>
        <taxon>Solanum</taxon>
    </lineage>
</organism>
<dbReference type="GO" id="GO:0051301">
    <property type="term" value="P:cell division"/>
    <property type="evidence" value="ECO:0007669"/>
    <property type="project" value="UniProtKB-KW"/>
</dbReference>
<keyword evidence="3" id="KW-0131">Cell cycle</keyword>
<evidence type="ECO:0000313" key="6">
    <source>
        <dbReference type="EMBL" id="KAL3381861.1"/>
    </source>
</evidence>